<dbReference type="EMBL" id="QOVL01000001">
    <property type="protein sequence ID" value="RXG33186.1"/>
    <property type="molecule type" value="Genomic_DNA"/>
</dbReference>
<comment type="caution">
    <text evidence="2">The sequence shown here is derived from an EMBL/GenBank/DDBJ whole genome shotgun (WGS) entry which is preliminary data.</text>
</comment>
<organism evidence="2 3">
    <name type="scientific">Leeuwenhoekiella marinoflava</name>
    <dbReference type="NCBI Taxonomy" id="988"/>
    <lineage>
        <taxon>Bacteria</taxon>
        <taxon>Pseudomonadati</taxon>
        <taxon>Bacteroidota</taxon>
        <taxon>Flavobacteriia</taxon>
        <taxon>Flavobacteriales</taxon>
        <taxon>Flavobacteriaceae</taxon>
        <taxon>Leeuwenhoekiella</taxon>
    </lineage>
</organism>
<dbReference type="Proteomes" id="UP000290608">
    <property type="component" value="Unassembled WGS sequence"/>
</dbReference>
<feature type="transmembrane region" description="Helical" evidence="1">
    <location>
        <begin position="47"/>
        <end position="67"/>
    </location>
</feature>
<name>A0A4Q0PRF2_9FLAO</name>
<keyword evidence="1" id="KW-0812">Transmembrane</keyword>
<evidence type="ECO:0000313" key="3">
    <source>
        <dbReference type="Proteomes" id="UP000290608"/>
    </source>
</evidence>
<feature type="transmembrane region" description="Helical" evidence="1">
    <location>
        <begin position="88"/>
        <end position="108"/>
    </location>
</feature>
<protein>
    <recommendedName>
        <fullName evidence="4">DUF2975 family protein</fullName>
    </recommendedName>
</protein>
<reference evidence="2 3" key="1">
    <citation type="submission" date="2018-07" db="EMBL/GenBank/DDBJ databases">
        <title>Leeuwenhoekiella genomics.</title>
        <authorList>
            <person name="Tahon G."/>
            <person name="Willems A."/>
        </authorList>
    </citation>
    <scope>NUCLEOTIDE SEQUENCE [LARGE SCALE GENOMIC DNA]</scope>
    <source>
        <strain evidence="2 3">LMG 1345</strain>
    </source>
</reference>
<gene>
    <name evidence="2" type="ORF">DSL99_282</name>
</gene>
<accession>A0A4Q0PRF2</accession>
<dbReference type="Pfam" id="PF11188">
    <property type="entry name" value="DUF2975"/>
    <property type="match status" value="1"/>
</dbReference>
<evidence type="ECO:0008006" key="4">
    <source>
        <dbReference type="Google" id="ProtNLM"/>
    </source>
</evidence>
<dbReference type="RefSeq" id="WP_073096174.1">
    <property type="nucleotide sequence ID" value="NZ_QOVL01000001.1"/>
</dbReference>
<feature type="transmembrane region" description="Helical" evidence="1">
    <location>
        <begin position="9"/>
        <end position="35"/>
    </location>
</feature>
<keyword evidence="1" id="KW-1133">Transmembrane helix</keyword>
<keyword evidence="1" id="KW-0472">Membrane</keyword>
<dbReference type="AlphaFoldDB" id="A0A4Q0PRF2"/>
<evidence type="ECO:0000313" key="2">
    <source>
        <dbReference type="EMBL" id="RXG33186.1"/>
    </source>
</evidence>
<dbReference type="STRING" id="1122159.SAMN02745246_00340"/>
<sequence>MNLGKLFKVLLDILFYIIALITIYQVIITVFSNVIPEILKSETTNSITYEISFIIFLLFLTFILYQFRKFGSIIRDNRLFSNEAIFKSKNIGILFNILGIIIVLSRTIDKLDNLDFLQIISILFIPNLLILGIPCFVVGIFFLLLSDGFKKALALKEENDLTV</sequence>
<dbReference type="InterPro" id="IPR021354">
    <property type="entry name" value="DUF2975"/>
</dbReference>
<feature type="transmembrane region" description="Helical" evidence="1">
    <location>
        <begin position="120"/>
        <end position="145"/>
    </location>
</feature>
<proteinExistence type="predicted"/>
<evidence type="ECO:0000256" key="1">
    <source>
        <dbReference type="SAM" id="Phobius"/>
    </source>
</evidence>